<accession>A0A8R1UCS7</accession>
<dbReference type="OMA" id="CDIMGDR"/>
<gene>
    <name evidence="5" type="primary">WBGene00107041</name>
</gene>
<keyword evidence="2" id="KW-0812">Transmembrane</keyword>
<dbReference type="InterPro" id="IPR050307">
    <property type="entry name" value="Sterol_Desaturase_Related"/>
</dbReference>
<keyword evidence="4" id="KW-0472">Membrane</keyword>
<organism evidence="5 6">
    <name type="scientific">Pristionchus pacificus</name>
    <name type="common">Parasitic nematode worm</name>
    <dbReference type="NCBI Taxonomy" id="54126"/>
    <lineage>
        <taxon>Eukaryota</taxon>
        <taxon>Metazoa</taxon>
        <taxon>Ecdysozoa</taxon>
        <taxon>Nematoda</taxon>
        <taxon>Chromadorea</taxon>
        <taxon>Rhabditida</taxon>
        <taxon>Rhabditina</taxon>
        <taxon>Diplogasteromorpha</taxon>
        <taxon>Diplogasteroidea</taxon>
        <taxon>Neodiplogasteridae</taxon>
        <taxon>Pristionchus</taxon>
    </lineage>
</organism>
<accession>A0A454Y3Z4</accession>
<evidence type="ECO:0000256" key="4">
    <source>
        <dbReference type="ARBA" id="ARBA00023136"/>
    </source>
</evidence>
<reference evidence="5" key="2">
    <citation type="submission" date="2022-06" db="UniProtKB">
        <authorList>
            <consortium name="EnsemblMetazoa"/>
        </authorList>
    </citation>
    <scope>IDENTIFICATION</scope>
    <source>
        <strain evidence="5">PS312</strain>
    </source>
</reference>
<comment type="subcellular location">
    <subcellularLocation>
        <location evidence="1">Membrane</location>
    </subcellularLocation>
</comment>
<evidence type="ECO:0000256" key="2">
    <source>
        <dbReference type="ARBA" id="ARBA00022692"/>
    </source>
</evidence>
<dbReference type="PANTHER" id="PTHR11863">
    <property type="entry name" value="STEROL DESATURASE"/>
    <property type="match status" value="1"/>
</dbReference>
<evidence type="ECO:0000313" key="5">
    <source>
        <dbReference type="EnsemblMetazoa" id="PPA17487.1"/>
    </source>
</evidence>
<sequence>MLSALLYPPRNYTPAEMAYEADARLLQPLWDKVYKGNEYWLTSSLFPPFYALSIDWGFVLIFTFIDLVLCDWPIFKDYKIQKDRKVTWSLIKKSVYLQFWNCMLWIFPIAAAQWCWVPPLDLPELAPTVFEMVSQIAIYFFLFDMTYFWFHYIHHKNKTLYRWCHSVHHMYSSPFAAAAQHLHPFELFFVGGFITVIPWIFPTHPLTYWVWFLIAQLVSYEVHMGYDFPFALHRFFKFYSGAPAHDMHHLRPLTCFQPWLNYMDRLMGYHITYDDLKKMADEKNKRYGQYAKEDEEGLDKIN</sequence>
<dbReference type="GO" id="GO:0005789">
    <property type="term" value="C:endoplasmic reticulum membrane"/>
    <property type="evidence" value="ECO:0000318"/>
    <property type="project" value="GO_Central"/>
</dbReference>
<name>A0A454Y3Z4_PRIPA</name>
<protein>
    <submittedName>
        <fullName evidence="5">Fatty acid hydroxylase domain-containing protein</fullName>
    </submittedName>
</protein>
<dbReference type="OrthoDB" id="1658724at2759"/>
<dbReference type="AlphaFoldDB" id="A0A454Y3Z4"/>
<evidence type="ECO:0000313" key="6">
    <source>
        <dbReference type="Proteomes" id="UP000005239"/>
    </source>
</evidence>
<dbReference type="GO" id="GO:0000254">
    <property type="term" value="F:C-4 methylsterol oxidase activity"/>
    <property type="evidence" value="ECO:0000318"/>
    <property type="project" value="GO_Central"/>
</dbReference>
<evidence type="ECO:0000256" key="1">
    <source>
        <dbReference type="ARBA" id="ARBA00004370"/>
    </source>
</evidence>
<dbReference type="GO" id="GO:0016126">
    <property type="term" value="P:sterol biosynthetic process"/>
    <property type="evidence" value="ECO:0000318"/>
    <property type="project" value="GO_Central"/>
</dbReference>
<evidence type="ECO:0000256" key="3">
    <source>
        <dbReference type="ARBA" id="ARBA00022989"/>
    </source>
</evidence>
<proteinExistence type="predicted"/>
<keyword evidence="6" id="KW-1185">Reference proteome</keyword>
<dbReference type="Proteomes" id="UP000005239">
    <property type="component" value="Unassembled WGS sequence"/>
</dbReference>
<keyword evidence="3" id="KW-1133">Transmembrane helix</keyword>
<reference evidence="6" key="1">
    <citation type="journal article" date="2008" name="Nat. Genet.">
        <title>The Pristionchus pacificus genome provides a unique perspective on nematode lifestyle and parasitism.</title>
        <authorList>
            <person name="Dieterich C."/>
            <person name="Clifton S.W."/>
            <person name="Schuster L.N."/>
            <person name="Chinwalla A."/>
            <person name="Delehaunty K."/>
            <person name="Dinkelacker I."/>
            <person name="Fulton L."/>
            <person name="Fulton R."/>
            <person name="Godfrey J."/>
            <person name="Minx P."/>
            <person name="Mitreva M."/>
            <person name="Roeseler W."/>
            <person name="Tian H."/>
            <person name="Witte H."/>
            <person name="Yang S.P."/>
            <person name="Wilson R.K."/>
            <person name="Sommer R.J."/>
        </authorList>
    </citation>
    <scope>NUCLEOTIDE SEQUENCE [LARGE SCALE GENOMIC DNA]</scope>
    <source>
        <strain evidence="6">PS312</strain>
    </source>
</reference>
<dbReference type="EnsemblMetazoa" id="PPA17487.1">
    <property type="protein sequence ID" value="PPA17487.1"/>
    <property type="gene ID" value="WBGene00107041"/>
</dbReference>
<dbReference type="GO" id="GO:0005506">
    <property type="term" value="F:iron ion binding"/>
    <property type="evidence" value="ECO:0007669"/>
    <property type="project" value="InterPro"/>
</dbReference>
<dbReference type="Pfam" id="PF04116">
    <property type="entry name" value="FA_hydroxylase"/>
    <property type="match status" value="1"/>
</dbReference>
<dbReference type="InterPro" id="IPR006694">
    <property type="entry name" value="Fatty_acid_hydroxylase"/>
</dbReference>